<protein>
    <recommendedName>
        <fullName evidence="1">Methyltransferase FkbM domain-containing protein</fullName>
    </recommendedName>
</protein>
<feature type="domain" description="Methyltransferase FkbM" evidence="1">
    <location>
        <begin position="61"/>
        <end position="188"/>
    </location>
</feature>
<comment type="caution">
    <text evidence="2">The sequence shown here is derived from an EMBL/GenBank/DDBJ whole genome shotgun (WGS) entry which is preliminary data.</text>
</comment>
<dbReference type="AlphaFoldDB" id="A0A0M0JAQ0"/>
<dbReference type="Proteomes" id="UP000037460">
    <property type="component" value="Unassembled WGS sequence"/>
</dbReference>
<keyword evidence="3" id="KW-1185">Reference proteome</keyword>
<dbReference type="EMBL" id="JWZX01003205">
    <property type="protein sequence ID" value="KOO23303.1"/>
    <property type="molecule type" value="Genomic_DNA"/>
</dbReference>
<dbReference type="InterPro" id="IPR052514">
    <property type="entry name" value="SAM-dependent_MTase"/>
</dbReference>
<organism evidence="2 3">
    <name type="scientific">Chrysochromulina tobinii</name>
    <dbReference type="NCBI Taxonomy" id="1460289"/>
    <lineage>
        <taxon>Eukaryota</taxon>
        <taxon>Haptista</taxon>
        <taxon>Haptophyta</taxon>
        <taxon>Prymnesiophyceae</taxon>
        <taxon>Prymnesiales</taxon>
        <taxon>Chrysochromulinaceae</taxon>
        <taxon>Chrysochromulina</taxon>
    </lineage>
</organism>
<name>A0A0M0JAQ0_9EUKA</name>
<proteinExistence type="predicted"/>
<dbReference type="PANTHER" id="PTHR34203">
    <property type="entry name" value="METHYLTRANSFERASE, FKBM FAMILY PROTEIN"/>
    <property type="match status" value="1"/>
</dbReference>
<dbReference type="PANTHER" id="PTHR34203:SF15">
    <property type="entry name" value="SLL1173 PROTEIN"/>
    <property type="match status" value="1"/>
</dbReference>
<reference evidence="3" key="1">
    <citation type="journal article" date="2015" name="PLoS Genet.">
        <title>Genome Sequence and Transcriptome Analyses of Chrysochromulina tobin: Metabolic Tools for Enhanced Algal Fitness in the Prominent Order Prymnesiales (Haptophyceae).</title>
        <authorList>
            <person name="Hovde B.T."/>
            <person name="Deodato C.R."/>
            <person name="Hunsperger H.M."/>
            <person name="Ryken S.A."/>
            <person name="Yost W."/>
            <person name="Jha R.K."/>
            <person name="Patterson J."/>
            <person name="Monnat R.J. Jr."/>
            <person name="Barlow S.B."/>
            <person name="Starkenburg S.R."/>
            <person name="Cattolico R.A."/>
        </authorList>
    </citation>
    <scope>NUCLEOTIDE SEQUENCE</scope>
    <source>
        <strain evidence="3">CCMP291</strain>
    </source>
</reference>
<evidence type="ECO:0000313" key="3">
    <source>
        <dbReference type="Proteomes" id="UP000037460"/>
    </source>
</evidence>
<sequence length="265" mass="29667">MLNIGANKGYNLAEWMQRYTAADISHKKWHQLMMHSASPPCALQCCGVCLICHRARIQQRADAGARLRMHAFELQPSNERLLRQLVALTDAPVEVHGEAVSNVTGTVFTRDSGAPGYESVAASRRAVRNGLVRNVTTVDAFMAARRIERLSFVSVDTEGWDGFVLRGMRGALERKAVDVFEFEYMRAWKQHLGATGLADTLRWLDGIGYTCFWQGNRGALAQASGGCWVDEFQTRISHRWSNLVCAHRPDLLDTLRSTTSSAKRR</sequence>
<dbReference type="InterPro" id="IPR029063">
    <property type="entry name" value="SAM-dependent_MTases_sf"/>
</dbReference>
<dbReference type="NCBIfam" id="TIGR01444">
    <property type="entry name" value="fkbM_fam"/>
    <property type="match status" value="1"/>
</dbReference>
<dbReference type="SUPFAM" id="SSF53335">
    <property type="entry name" value="S-adenosyl-L-methionine-dependent methyltransferases"/>
    <property type="match status" value="1"/>
</dbReference>
<dbReference type="Pfam" id="PF05050">
    <property type="entry name" value="Methyltransf_21"/>
    <property type="match status" value="1"/>
</dbReference>
<dbReference type="OrthoDB" id="530233at2759"/>
<evidence type="ECO:0000259" key="1">
    <source>
        <dbReference type="Pfam" id="PF05050"/>
    </source>
</evidence>
<accession>A0A0M0JAQ0</accession>
<evidence type="ECO:0000313" key="2">
    <source>
        <dbReference type="EMBL" id="KOO23303.1"/>
    </source>
</evidence>
<dbReference type="Gene3D" id="3.40.50.150">
    <property type="entry name" value="Vaccinia Virus protein VP39"/>
    <property type="match status" value="1"/>
</dbReference>
<dbReference type="InterPro" id="IPR006342">
    <property type="entry name" value="FkbM_mtfrase"/>
</dbReference>
<gene>
    <name evidence="2" type="ORF">Ctob_000611</name>
</gene>